<protein>
    <recommendedName>
        <fullName evidence="3">Endonuclease/exonuclease/phosphatase domain-containing protein</fullName>
    </recommendedName>
</protein>
<name>A0A2J7R0E5_9NEOP</name>
<dbReference type="InterPro" id="IPR036691">
    <property type="entry name" value="Endo/exonu/phosph_ase_sf"/>
</dbReference>
<accession>A0A2J7R0E5</accession>
<keyword evidence="2" id="KW-1185">Reference proteome</keyword>
<dbReference type="SUPFAM" id="SSF56219">
    <property type="entry name" value="DNase I-like"/>
    <property type="match status" value="1"/>
</dbReference>
<dbReference type="EMBL" id="NEVH01008243">
    <property type="protein sequence ID" value="PNF34309.1"/>
    <property type="molecule type" value="Genomic_DNA"/>
</dbReference>
<dbReference type="AlphaFoldDB" id="A0A2J7R0E5"/>
<dbReference type="InParanoid" id="A0A2J7R0E5"/>
<evidence type="ECO:0008006" key="3">
    <source>
        <dbReference type="Google" id="ProtNLM"/>
    </source>
</evidence>
<organism evidence="1 2">
    <name type="scientific">Cryptotermes secundus</name>
    <dbReference type="NCBI Taxonomy" id="105785"/>
    <lineage>
        <taxon>Eukaryota</taxon>
        <taxon>Metazoa</taxon>
        <taxon>Ecdysozoa</taxon>
        <taxon>Arthropoda</taxon>
        <taxon>Hexapoda</taxon>
        <taxon>Insecta</taxon>
        <taxon>Pterygota</taxon>
        <taxon>Neoptera</taxon>
        <taxon>Polyneoptera</taxon>
        <taxon>Dictyoptera</taxon>
        <taxon>Blattodea</taxon>
        <taxon>Blattoidea</taxon>
        <taxon>Termitoidae</taxon>
        <taxon>Kalotermitidae</taxon>
        <taxon>Cryptotermitinae</taxon>
        <taxon>Cryptotermes</taxon>
    </lineage>
</organism>
<dbReference type="Gene3D" id="3.60.10.10">
    <property type="entry name" value="Endonuclease/exonuclease/phosphatase"/>
    <property type="match status" value="1"/>
</dbReference>
<evidence type="ECO:0000313" key="1">
    <source>
        <dbReference type="EMBL" id="PNF34309.1"/>
    </source>
</evidence>
<dbReference type="Proteomes" id="UP000235965">
    <property type="component" value="Unassembled WGS sequence"/>
</dbReference>
<evidence type="ECO:0000313" key="2">
    <source>
        <dbReference type="Proteomes" id="UP000235965"/>
    </source>
</evidence>
<reference evidence="1 2" key="1">
    <citation type="submission" date="2017-12" db="EMBL/GenBank/DDBJ databases">
        <title>Hemimetabolous genomes reveal molecular basis of termite eusociality.</title>
        <authorList>
            <person name="Harrison M.C."/>
            <person name="Jongepier E."/>
            <person name="Robertson H.M."/>
            <person name="Arning N."/>
            <person name="Bitard-Feildel T."/>
            <person name="Chao H."/>
            <person name="Childers C.P."/>
            <person name="Dinh H."/>
            <person name="Doddapaneni H."/>
            <person name="Dugan S."/>
            <person name="Gowin J."/>
            <person name="Greiner C."/>
            <person name="Han Y."/>
            <person name="Hu H."/>
            <person name="Hughes D.S.T."/>
            <person name="Huylmans A.-K."/>
            <person name="Kemena C."/>
            <person name="Kremer L.P.M."/>
            <person name="Lee S.L."/>
            <person name="Lopez-Ezquerra A."/>
            <person name="Mallet L."/>
            <person name="Monroy-Kuhn J.M."/>
            <person name="Moser A."/>
            <person name="Murali S.C."/>
            <person name="Muzny D.M."/>
            <person name="Otani S."/>
            <person name="Piulachs M.-D."/>
            <person name="Poelchau M."/>
            <person name="Qu J."/>
            <person name="Schaub F."/>
            <person name="Wada-Katsumata A."/>
            <person name="Worley K.C."/>
            <person name="Xie Q."/>
            <person name="Ylla G."/>
            <person name="Poulsen M."/>
            <person name="Gibbs R.A."/>
            <person name="Schal C."/>
            <person name="Richards S."/>
            <person name="Belles X."/>
            <person name="Korb J."/>
            <person name="Bornberg-Bauer E."/>
        </authorList>
    </citation>
    <scope>NUCLEOTIDE SEQUENCE [LARGE SCALE GENOMIC DNA]</scope>
    <source>
        <tissue evidence="1">Whole body</tissue>
    </source>
</reference>
<sequence>MKILRKPWTWTDSLDKRPKLKKVDTRFGTWNVRSLYRAGLFREVAEEILKYKSDLAGVQEVRWDRGGISPAGDYTFFYGKENENQELSTCFFVFKRIGCHIILKGRWCDIIVMSVHAPTEDKIDDIKDRFNEELEQVSDNFLKYHVKILLGDFSAEVGRENILKPTIENEILHGISNNNGVSVIKFVTSKNLTRNIHKFTSTSPGGKIHNPINHILIDKRRHSSILDV</sequence>
<comment type="caution">
    <text evidence="1">The sequence shown here is derived from an EMBL/GenBank/DDBJ whole genome shotgun (WGS) entry which is preliminary data.</text>
</comment>
<proteinExistence type="predicted"/>
<gene>
    <name evidence="1" type="ORF">B7P43_G15813</name>
</gene>